<dbReference type="PANTHER" id="PTHR21569:SF1">
    <property type="entry name" value="SMALL RIBOSOMAL SUBUNIT PROTEIN US9M"/>
    <property type="match status" value="1"/>
</dbReference>
<dbReference type="InterPro" id="IPR000754">
    <property type="entry name" value="Ribosomal_uS9"/>
</dbReference>
<dbReference type="InterPro" id="IPR014721">
    <property type="entry name" value="Ribsml_uS5_D2-typ_fold_subgr"/>
</dbReference>
<dbReference type="Proteomes" id="UP000886520">
    <property type="component" value="Chromosome 21"/>
</dbReference>
<dbReference type="OrthoDB" id="10254627at2759"/>
<dbReference type="AlphaFoldDB" id="A0A9D4U7Y5"/>
<comment type="similarity">
    <text evidence="1">Belongs to the universal ribosomal protein uS9 family.</text>
</comment>
<evidence type="ECO:0000313" key="6">
    <source>
        <dbReference type="Proteomes" id="UP000886520"/>
    </source>
</evidence>
<dbReference type="Pfam" id="PF00380">
    <property type="entry name" value="Ribosomal_S9"/>
    <property type="match status" value="1"/>
</dbReference>
<dbReference type="Gene3D" id="3.30.230.10">
    <property type="match status" value="1"/>
</dbReference>
<evidence type="ECO:0008006" key="7">
    <source>
        <dbReference type="Google" id="ProtNLM"/>
    </source>
</evidence>
<feature type="signal peptide" evidence="4">
    <location>
        <begin position="1"/>
        <end position="18"/>
    </location>
</feature>
<dbReference type="GO" id="GO:0006412">
    <property type="term" value="P:translation"/>
    <property type="evidence" value="ECO:0007669"/>
    <property type="project" value="InterPro"/>
</dbReference>
<dbReference type="GO" id="GO:0000312">
    <property type="term" value="C:plastid small ribosomal subunit"/>
    <property type="evidence" value="ECO:0007669"/>
    <property type="project" value="TreeGrafter"/>
</dbReference>
<dbReference type="InterPro" id="IPR020568">
    <property type="entry name" value="Ribosomal_Su5_D2-typ_SF"/>
</dbReference>
<protein>
    <recommendedName>
        <fullName evidence="7">30S ribosomal protein S9, chloroplastic</fullName>
    </recommendedName>
</protein>
<gene>
    <name evidence="5" type="ORF">GOP47_0021680</name>
</gene>
<comment type="caution">
    <text evidence="5">The sequence shown here is derived from an EMBL/GenBank/DDBJ whole genome shotgun (WGS) entry which is preliminary data.</text>
</comment>
<accession>A0A9D4U7Y5</accession>
<organism evidence="5 6">
    <name type="scientific">Adiantum capillus-veneris</name>
    <name type="common">Maidenhair fern</name>
    <dbReference type="NCBI Taxonomy" id="13818"/>
    <lineage>
        <taxon>Eukaryota</taxon>
        <taxon>Viridiplantae</taxon>
        <taxon>Streptophyta</taxon>
        <taxon>Embryophyta</taxon>
        <taxon>Tracheophyta</taxon>
        <taxon>Polypodiopsida</taxon>
        <taxon>Polypodiidae</taxon>
        <taxon>Polypodiales</taxon>
        <taxon>Pteridineae</taxon>
        <taxon>Pteridaceae</taxon>
        <taxon>Vittarioideae</taxon>
        <taxon>Adiantum</taxon>
    </lineage>
</organism>
<name>A0A9D4U7Y5_ADICA</name>
<evidence type="ECO:0000256" key="1">
    <source>
        <dbReference type="ARBA" id="ARBA00005251"/>
    </source>
</evidence>
<sequence>MAETALAFSLSSLSLCASTSTSPSSSLSSSRASSLCNLRIACRSKPFQGLFSVNNRLSALPKISASVVTDEDREALTDFVKASMPGGIAAQKLLGTGRRKTAVARVCLLEGTGKVIINYRTAQDYLQGNPLWLQYVKYPLVSLGYETKYDVIVKAEGSIEARSEKCGA</sequence>
<keyword evidence="2" id="KW-0689">Ribosomal protein</keyword>
<keyword evidence="4" id="KW-0732">Signal</keyword>
<evidence type="ECO:0000256" key="4">
    <source>
        <dbReference type="SAM" id="SignalP"/>
    </source>
</evidence>
<evidence type="ECO:0000256" key="3">
    <source>
        <dbReference type="ARBA" id="ARBA00023274"/>
    </source>
</evidence>
<proteinExistence type="inferred from homology"/>
<keyword evidence="6" id="KW-1185">Reference proteome</keyword>
<dbReference type="PANTHER" id="PTHR21569">
    <property type="entry name" value="RIBOSOMAL PROTEIN S9"/>
    <property type="match status" value="1"/>
</dbReference>
<dbReference type="GO" id="GO:0003735">
    <property type="term" value="F:structural constituent of ribosome"/>
    <property type="evidence" value="ECO:0007669"/>
    <property type="project" value="InterPro"/>
</dbReference>
<evidence type="ECO:0000313" key="5">
    <source>
        <dbReference type="EMBL" id="KAI5063133.1"/>
    </source>
</evidence>
<reference evidence="5" key="1">
    <citation type="submission" date="2021-01" db="EMBL/GenBank/DDBJ databases">
        <title>Adiantum capillus-veneris genome.</title>
        <authorList>
            <person name="Fang Y."/>
            <person name="Liao Q."/>
        </authorList>
    </citation>
    <scope>NUCLEOTIDE SEQUENCE</scope>
    <source>
        <strain evidence="5">H3</strain>
        <tissue evidence="5">Leaf</tissue>
    </source>
</reference>
<dbReference type="GO" id="GO:0003723">
    <property type="term" value="F:RNA binding"/>
    <property type="evidence" value="ECO:0007669"/>
    <property type="project" value="TreeGrafter"/>
</dbReference>
<evidence type="ECO:0000256" key="2">
    <source>
        <dbReference type="ARBA" id="ARBA00022980"/>
    </source>
</evidence>
<feature type="chain" id="PRO_5039658372" description="30S ribosomal protein S9, chloroplastic" evidence="4">
    <location>
        <begin position="19"/>
        <end position="168"/>
    </location>
</feature>
<dbReference type="SUPFAM" id="SSF54211">
    <property type="entry name" value="Ribosomal protein S5 domain 2-like"/>
    <property type="match status" value="1"/>
</dbReference>
<dbReference type="EMBL" id="JABFUD020000021">
    <property type="protein sequence ID" value="KAI5063133.1"/>
    <property type="molecule type" value="Genomic_DNA"/>
</dbReference>
<keyword evidence="3" id="KW-0687">Ribonucleoprotein</keyword>